<evidence type="ECO:0000313" key="1">
    <source>
        <dbReference type="EMBL" id="AFM03140.1"/>
    </source>
</evidence>
<dbReference type="KEGG" id="fli:Fleli_0677"/>
<dbReference type="AlphaFoldDB" id="I4AGQ5"/>
<proteinExistence type="predicted"/>
<evidence type="ECO:0000313" key="2">
    <source>
        <dbReference type="Proteomes" id="UP000006054"/>
    </source>
</evidence>
<dbReference type="EMBL" id="CP003345">
    <property type="protein sequence ID" value="AFM03140.1"/>
    <property type="molecule type" value="Genomic_DNA"/>
</dbReference>
<keyword evidence="2" id="KW-1185">Reference proteome</keyword>
<accession>I4AGQ5</accession>
<protein>
    <submittedName>
        <fullName evidence="1">Uncharacterized protein</fullName>
    </submittedName>
</protein>
<gene>
    <name evidence="1" type="ordered locus">Fleli_0677</name>
</gene>
<sequence>MNIIDLVHLFRQNNSLEDFCQKNNLDNDSEVIEIYMQKPFGLNKVMSYLFLK</sequence>
<dbReference type="Proteomes" id="UP000006054">
    <property type="component" value="Chromosome"/>
</dbReference>
<organism evidence="1 2">
    <name type="scientific">Bernardetia litoralis (strain ATCC 23117 / DSM 6794 / NBRC 15988 / NCIMB 1366 / Fx l1 / Sio-4)</name>
    <name type="common">Flexibacter litoralis</name>
    <dbReference type="NCBI Taxonomy" id="880071"/>
    <lineage>
        <taxon>Bacteria</taxon>
        <taxon>Pseudomonadati</taxon>
        <taxon>Bacteroidota</taxon>
        <taxon>Cytophagia</taxon>
        <taxon>Cytophagales</taxon>
        <taxon>Bernardetiaceae</taxon>
        <taxon>Bernardetia</taxon>
    </lineage>
</organism>
<dbReference type="HOGENOM" id="CLU_3120151_0_0_10"/>
<name>I4AGQ5_BERLS</name>
<reference evidence="2" key="1">
    <citation type="submission" date="2012-06" db="EMBL/GenBank/DDBJ databases">
        <title>The complete genome of Flexibacter litoralis DSM 6794.</title>
        <authorList>
            <person name="Lucas S."/>
            <person name="Copeland A."/>
            <person name="Lapidus A."/>
            <person name="Glavina del Rio T."/>
            <person name="Dalin E."/>
            <person name="Tice H."/>
            <person name="Bruce D."/>
            <person name="Goodwin L."/>
            <person name="Pitluck S."/>
            <person name="Peters L."/>
            <person name="Ovchinnikova G."/>
            <person name="Lu M."/>
            <person name="Kyrpides N."/>
            <person name="Mavromatis K."/>
            <person name="Ivanova N."/>
            <person name="Brettin T."/>
            <person name="Detter J.C."/>
            <person name="Han C."/>
            <person name="Larimer F."/>
            <person name="Land M."/>
            <person name="Hauser L."/>
            <person name="Markowitz V."/>
            <person name="Cheng J.-F."/>
            <person name="Hugenholtz P."/>
            <person name="Woyke T."/>
            <person name="Wu D."/>
            <person name="Spring S."/>
            <person name="Lang E."/>
            <person name="Kopitz M."/>
            <person name="Brambilla E."/>
            <person name="Klenk H.-P."/>
            <person name="Eisen J.A."/>
        </authorList>
    </citation>
    <scope>NUCLEOTIDE SEQUENCE [LARGE SCALE GENOMIC DNA]</scope>
    <source>
        <strain evidence="2">ATCC 23117 / DSM 6794 / NBRC 15988 / NCIMB 1366 / Sio-4</strain>
    </source>
</reference>
<dbReference type="RefSeq" id="WP_014796599.1">
    <property type="nucleotide sequence ID" value="NC_018018.1"/>
</dbReference>
<dbReference type="STRING" id="880071.Fleli_0677"/>
<dbReference type="OrthoDB" id="982885at2"/>